<dbReference type="AlphaFoldDB" id="A0A1L3I661"/>
<keyword evidence="5" id="KW-1185">Reference proteome</keyword>
<name>A0A1L3I661_9RHOB</name>
<dbReference type="OrthoDB" id="9807948at2"/>
<dbReference type="STRING" id="1844006.PhaeoP97_02202"/>
<feature type="domain" description="FIST" evidence="2">
    <location>
        <begin position="64"/>
        <end position="263"/>
    </location>
</feature>
<organism evidence="4 5">
    <name type="scientific">Phaeobacter porticola</name>
    <dbReference type="NCBI Taxonomy" id="1844006"/>
    <lineage>
        <taxon>Bacteria</taxon>
        <taxon>Pseudomonadati</taxon>
        <taxon>Pseudomonadota</taxon>
        <taxon>Alphaproteobacteria</taxon>
        <taxon>Rhodobacterales</taxon>
        <taxon>Roseobacteraceae</taxon>
        <taxon>Phaeobacter</taxon>
    </lineage>
</organism>
<dbReference type="InterPro" id="IPR013702">
    <property type="entry name" value="FIST_domain_N"/>
</dbReference>
<evidence type="ECO:0000256" key="1">
    <source>
        <dbReference type="SAM" id="MobiDB-lite"/>
    </source>
</evidence>
<gene>
    <name evidence="4" type="ORF">PhaeoP97_02202</name>
</gene>
<proteinExistence type="predicted"/>
<dbReference type="SMART" id="SM00897">
    <property type="entry name" value="FIST"/>
    <property type="match status" value="1"/>
</dbReference>
<evidence type="ECO:0000259" key="3">
    <source>
        <dbReference type="SMART" id="SM01204"/>
    </source>
</evidence>
<dbReference type="EMBL" id="CP016364">
    <property type="protein sequence ID" value="APG47600.1"/>
    <property type="molecule type" value="Genomic_DNA"/>
</dbReference>
<dbReference type="InterPro" id="IPR019494">
    <property type="entry name" value="FIST_C"/>
</dbReference>
<sequence>MNDAKRPTQADPMPAPVGASPKMRGSAIATALKHADRITRTGFADAQDFGALDRLAEMLAPLDELELVILFVSPLADIDTLSANAARQLAPAQVVGCTTAGEIGSNGYTDGEIVAIGLPRSHFCARVLRIDDLDHYDGQQQIDQIIRNRNDMARETPDWTSEFAFLLVDGLSVKEDALTADLAPGLGPVPLFGGSAGDGTDFGATYVLCNGIARRNAAVLLQIRSNCPIKVFNTDHLVPSTQRMVVTGANPARRLVHEINAEPAAREYARLLGKDPEQLTSFTFAAHPLVVRIGGQHHVRAIQQVAENGDLVFFSAIDEGVVLTLAEPLDMIAHLDHALTGLSAQQTPDVILACDCLLRRMEAQQKQLTPQISALLAAHRTVGFCTYGEQVNSIHVNQTLTGVAIYPPSATDTGQRS</sequence>
<dbReference type="Pfam" id="PF08495">
    <property type="entry name" value="FIST"/>
    <property type="match status" value="1"/>
</dbReference>
<feature type="region of interest" description="Disordered" evidence="1">
    <location>
        <begin position="1"/>
        <end position="22"/>
    </location>
</feature>
<dbReference type="SMART" id="SM01204">
    <property type="entry name" value="FIST_C"/>
    <property type="match status" value="1"/>
</dbReference>
<dbReference type="KEGG" id="php:PhaeoP97_02202"/>
<dbReference type="Proteomes" id="UP000183859">
    <property type="component" value="Chromosome"/>
</dbReference>
<feature type="domain" description="FIST C-domain" evidence="3">
    <location>
        <begin position="264"/>
        <end position="393"/>
    </location>
</feature>
<dbReference type="Pfam" id="PF10442">
    <property type="entry name" value="FIST_C"/>
    <property type="match status" value="1"/>
</dbReference>
<reference evidence="5" key="1">
    <citation type="submission" date="2016-07" db="EMBL/GenBank/DDBJ databases">
        <title>Phaeobacter portensis sp. nov., a tropodithietic acid producing bacterium isolated from a German harbor.</title>
        <authorList>
            <person name="Freese H.M."/>
            <person name="Bunk B."/>
            <person name="Breider S."/>
            <person name="Brinkhoff T."/>
        </authorList>
    </citation>
    <scope>NUCLEOTIDE SEQUENCE [LARGE SCALE GENOMIC DNA]</scope>
    <source>
        <strain evidence="5">P97</strain>
    </source>
</reference>
<protein>
    <submittedName>
        <fullName evidence="4">Signal transduction protein, FIST domain protein</fullName>
    </submittedName>
</protein>
<accession>A0A1L3I661</accession>
<evidence type="ECO:0000313" key="5">
    <source>
        <dbReference type="Proteomes" id="UP000183859"/>
    </source>
</evidence>
<dbReference type="PANTHER" id="PTHR40252">
    <property type="entry name" value="BLR0328 PROTEIN"/>
    <property type="match status" value="1"/>
</dbReference>
<evidence type="ECO:0000313" key="4">
    <source>
        <dbReference type="EMBL" id="APG47600.1"/>
    </source>
</evidence>
<evidence type="ECO:0000259" key="2">
    <source>
        <dbReference type="SMART" id="SM00897"/>
    </source>
</evidence>
<dbReference type="PANTHER" id="PTHR40252:SF2">
    <property type="entry name" value="BLR0328 PROTEIN"/>
    <property type="match status" value="1"/>
</dbReference>